<comment type="catalytic activity">
    <reaction evidence="7 15">
        <text>N-terminal L-lysyl-[protein] + L-leucyl-tRNA(Leu) = N-terminal L-leucyl-L-lysyl-[protein] + tRNA(Leu) + H(+)</text>
        <dbReference type="Rhea" id="RHEA:12340"/>
        <dbReference type="Rhea" id="RHEA-COMP:9613"/>
        <dbReference type="Rhea" id="RHEA-COMP:9622"/>
        <dbReference type="Rhea" id="RHEA-COMP:12670"/>
        <dbReference type="Rhea" id="RHEA-COMP:12671"/>
        <dbReference type="ChEBI" id="CHEBI:15378"/>
        <dbReference type="ChEBI" id="CHEBI:65249"/>
        <dbReference type="ChEBI" id="CHEBI:78442"/>
        <dbReference type="ChEBI" id="CHEBI:78494"/>
        <dbReference type="ChEBI" id="CHEBI:133043"/>
        <dbReference type="EC" id="2.3.2.6"/>
    </reaction>
</comment>
<sequence>MIHLLDGSPPDLPFPDPATAETEPDGLLAVGGDLSPARLVNAYRQGIFPWYSAGQPILWWSPDPRMVLFPERLHVSRSLRRTLRRGTFEVTFDRDFGAVIRACAAPREGQGGTWITPEMIDAYETLHRLGLAHSVEAWHRGELAGGLYGVALGRLFFGESMFSAVSDASKVAFVQLVRTLQALGCPMIDCQVHTDHLESLGAELVPRRHFLQLLGAHIDHPLPFPAGPCSVSA</sequence>
<keyword evidence="4 15" id="KW-0012">Acyltransferase</keyword>
<dbReference type="FunFam" id="3.30.70.3550:FF:000001">
    <property type="entry name" value="Leucyl/phenylalanyl-tRNA--protein transferase"/>
    <property type="match status" value="1"/>
</dbReference>
<dbReference type="Gene3D" id="3.40.630.70">
    <property type="entry name" value="Leucyl/phenylalanyl-tRNA-protein transferase, C-terminal domain"/>
    <property type="match status" value="1"/>
</dbReference>
<organism evidence="17">
    <name type="scientific">Thiolapillus brandeum</name>
    <dbReference type="NCBI Taxonomy" id="1076588"/>
    <lineage>
        <taxon>Bacteria</taxon>
        <taxon>Pseudomonadati</taxon>
        <taxon>Pseudomonadota</taxon>
        <taxon>Gammaproteobacteria</taxon>
        <taxon>Chromatiales</taxon>
        <taxon>Sedimenticolaceae</taxon>
        <taxon>Thiolapillus</taxon>
    </lineage>
</organism>
<evidence type="ECO:0000256" key="6">
    <source>
        <dbReference type="ARBA" id="ARBA00050652"/>
    </source>
</evidence>
<gene>
    <name evidence="15" type="primary">aat</name>
    <name evidence="17" type="ORF">ENJ98_02670</name>
</gene>
<evidence type="ECO:0000256" key="3">
    <source>
        <dbReference type="ARBA" id="ARBA00022679"/>
    </source>
</evidence>
<evidence type="ECO:0000256" key="1">
    <source>
        <dbReference type="ARBA" id="ARBA00004496"/>
    </source>
</evidence>
<evidence type="ECO:0000256" key="7">
    <source>
        <dbReference type="ARBA" id="ARBA00051538"/>
    </source>
</evidence>
<dbReference type="AlphaFoldDB" id="A0A7C5IZ62"/>
<dbReference type="InterPro" id="IPR004616">
    <property type="entry name" value="Leu/Phe-tRNA_Trfase"/>
</dbReference>
<comment type="subcellular location">
    <subcellularLocation>
        <location evidence="1 15">Cytoplasm</location>
    </subcellularLocation>
</comment>
<evidence type="ECO:0000256" key="11">
    <source>
        <dbReference type="ARBA" id="ARBA00074372"/>
    </source>
</evidence>
<dbReference type="PANTHER" id="PTHR30098:SF2">
    <property type="entry name" value="LEUCYL_PHENYLALANYL-TRNA--PROTEIN TRANSFERASE"/>
    <property type="match status" value="1"/>
</dbReference>
<comment type="function">
    <text evidence="8 15">Functions in the N-end rule pathway of protein degradation where it conjugates Leu, Phe and, less efficiently, Met from aminoacyl-tRNAs to the N-termini of proteins containing an N-terminal arginine or lysine.</text>
</comment>
<comment type="similarity">
    <text evidence="9 15">Belongs to the L/F-transferase family.</text>
</comment>
<dbReference type="EMBL" id="DROM01000166">
    <property type="protein sequence ID" value="HHH13116.1"/>
    <property type="molecule type" value="Genomic_DNA"/>
</dbReference>
<dbReference type="GO" id="GO:0008914">
    <property type="term" value="F:leucyl-tRNA--protein transferase activity"/>
    <property type="evidence" value="ECO:0007669"/>
    <property type="project" value="UniProtKB-UniRule"/>
</dbReference>
<keyword evidence="3 15" id="KW-0808">Transferase</keyword>
<dbReference type="Gene3D" id="3.30.70.3550">
    <property type="entry name" value="Leucyl/phenylalanyl-tRNA-protein transferase, N-terminal domain"/>
    <property type="match status" value="1"/>
</dbReference>
<comment type="caution">
    <text evidence="17">The sequence shown here is derived from an EMBL/GenBank/DDBJ whole genome shotgun (WGS) entry which is preliminary data.</text>
</comment>
<dbReference type="Proteomes" id="UP000886100">
    <property type="component" value="Unassembled WGS sequence"/>
</dbReference>
<dbReference type="InterPro" id="IPR042221">
    <property type="entry name" value="Leu/Phe-tRNA_Trfase_N"/>
</dbReference>
<dbReference type="GO" id="GO:0030163">
    <property type="term" value="P:protein catabolic process"/>
    <property type="evidence" value="ECO:0007669"/>
    <property type="project" value="UniProtKB-UniRule"/>
</dbReference>
<name>A0A7C5IZ62_9GAMM</name>
<feature type="region of interest" description="Disordered" evidence="16">
    <location>
        <begin position="1"/>
        <end position="22"/>
    </location>
</feature>
<evidence type="ECO:0000256" key="16">
    <source>
        <dbReference type="SAM" id="MobiDB-lite"/>
    </source>
</evidence>
<evidence type="ECO:0000256" key="5">
    <source>
        <dbReference type="ARBA" id="ARBA00050607"/>
    </source>
</evidence>
<dbReference type="FunFam" id="3.40.630.70:FF:000001">
    <property type="entry name" value="Leucyl/phenylalanyl-tRNA--protein transferase"/>
    <property type="match status" value="1"/>
</dbReference>
<evidence type="ECO:0000256" key="10">
    <source>
        <dbReference type="ARBA" id="ARBA00066767"/>
    </source>
</evidence>
<protein>
    <recommendedName>
        <fullName evidence="11 15">Leucyl/phenylalanyl-tRNA--protein transferase</fullName>
        <ecNumber evidence="10 15">2.3.2.6</ecNumber>
    </recommendedName>
    <alternativeName>
        <fullName evidence="12 15">L/F-transferase</fullName>
    </alternativeName>
    <alternativeName>
        <fullName evidence="13 15">Leucyltransferase</fullName>
    </alternativeName>
    <alternativeName>
        <fullName evidence="14 15">Phenyalanyltransferase</fullName>
    </alternativeName>
</protein>
<evidence type="ECO:0000256" key="4">
    <source>
        <dbReference type="ARBA" id="ARBA00023315"/>
    </source>
</evidence>
<comment type="catalytic activity">
    <reaction evidence="6 15">
        <text>N-terminal L-arginyl-[protein] + L-leucyl-tRNA(Leu) = N-terminal L-leucyl-L-arginyl-[protein] + tRNA(Leu) + H(+)</text>
        <dbReference type="Rhea" id="RHEA:50416"/>
        <dbReference type="Rhea" id="RHEA-COMP:9613"/>
        <dbReference type="Rhea" id="RHEA-COMP:9622"/>
        <dbReference type="Rhea" id="RHEA-COMP:12672"/>
        <dbReference type="Rhea" id="RHEA-COMP:12673"/>
        <dbReference type="ChEBI" id="CHEBI:15378"/>
        <dbReference type="ChEBI" id="CHEBI:64719"/>
        <dbReference type="ChEBI" id="CHEBI:78442"/>
        <dbReference type="ChEBI" id="CHEBI:78494"/>
        <dbReference type="ChEBI" id="CHEBI:133044"/>
        <dbReference type="EC" id="2.3.2.6"/>
    </reaction>
</comment>
<evidence type="ECO:0000256" key="15">
    <source>
        <dbReference type="HAMAP-Rule" id="MF_00688"/>
    </source>
</evidence>
<dbReference type="InterPro" id="IPR042203">
    <property type="entry name" value="Leu/Phe-tRNA_Trfase_C"/>
</dbReference>
<comment type="catalytic activity">
    <reaction evidence="5 15">
        <text>L-phenylalanyl-tRNA(Phe) + an N-terminal L-alpha-aminoacyl-[protein] = an N-terminal L-phenylalanyl-L-alpha-aminoacyl-[protein] + tRNA(Phe)</text>
        <dbReference type="Rhea" id="RHEA:43632"/>
        <dbReference type="Rhea" id="RHEA-COMP:9668"/>
        <dbReference type="Rhea" id="RHEA-COMP:9699"/>
        <dbReference type="Rhea" id="RHEA-COMP:10636"/>
        <dbReference type="Rhea" id="RHEA-COMP:10637"/>
        <dbReference type="ChEBI" id="CHEBI:78442"/>
        <dbReference type="ChEBI" id="CHEBI:78531"/>
        <dbReference type="ChEBI" id="CHEBI:78597"/>
        <dbReference type="ChEBI" id="CHEBI:83561"/>
        <dbReference type="EC" id="2.3.2.6"/>
    </reaction>
</comment>
<dbReference type="HAMAP" id="MF_00688">
    <property type="entry name" value="Leu_Phe_trans"/>
    <property type="match status" value="1"/>
</dbReference>
<evidence type="ECO:0000256" key="13">
    <source>
        <dbReference type="ARBA" id="ARBA00077165"/>
    </source>
</evidence>
<dbReference type="EC" id="2.3.2.6" evidence="10 15"/>
<evidence type="ECO:0000256" key="8">
    <source>
        <dbReference type="ARBA" id="ARBA00054043"/>
    </source>
</evidence>
<evidence type="ECO:0000256" key="9">
    <source>
        <dbReference type="ARBA" id="ARBA00061535"/>
    </source>
</evidence>
<evidence type="ECO:0000313" key="17">
    <source>
        <dbReference type="EMBL" id="HHH13116.1"/>
    </source>
</evidence>
<reference evidence="17" key="1">
    <citation type="journal article" date="2020" name="mSystems">
        <title>Genome- and Community-Level Interaction Insights into Carbon Utilization and Element Cycling Functions of Hydrothermarchaeota in Hydrothermal Sediment.</title>
        <authorList>
            <person name="Zhou Z."/>
            <person name="Liu Y."/>
            <person name="Xu W."/>
            <person name="Pan J."/>
            <person name="Luo Z.H."/>
            <person name="Li M."/>
        </authorList>
    </citation>
    <scope>NUCLEOTIDE SEQUENCE [LARGE SCALE GENOMIC DNA]</scope>
    <source>
        <strain evidence="17">HyVt-535</strain>
    </source>
</reference>
<proteinExistence type="inferred from homology"/>
<evidence type="ECO:0000256" key="2">
    <source>
        <dbReference type="ARBA" id="ARBA00022490"/>
    </source>
</evidence>
<evidence type="ECO:0000256" key="14">
    <source>
        <dbReference type="ARBA" id="ARBA00083640"/>
    </source>
</evidence>
<evidence type="ECO:0000256" key="12">
    <source>
        <dbReference type="ARBA" id="ARBA00077136"/>
    </source>
</evidence>
<dbReference type="InterPro" id="IPR016181">
    <property type="entry name" value="Acyl_CoA_acyltransferase"/>
</dbReference>
<keyword evidence="2 15" id="KW-0963">Cytoplasm</keyword>
<dbReference type="PANTHER" id="PTHR30098">
    <property type="entry name" value="LEUCYL/PHENYLALANYL-TRNA--PROTEIN TRANSFERASE"/>
    <property type="match status" value="1"/>
</dbReference>
<dbReference type="NCBIfam" id="TIGR00667">
    <property type="entry name" value="aat"/>
    <property type="match status" value="1"/>
</dbReference>
<dbReference type="GO" id="GO:0005737">
    <property type="term" value="C:cytoplasm"/>
    <property type="evidence" value="ECO:0007669"/>
    <property type="project" value="UniProtKB-SubCell"/>
</dbReference>
<dbReference type="SUPFAM" id="SSF55729">
    <property type="entry name" value="Acyl-CoA N-acyltransferases (Nat)"/>
    <property type="match status" value="1"/>
</dbReference>
<accession>A0A7C5IZ62</accession>
<dbReference type="Pfam" id="PF03588">
    <property type="entry name" value="Leu_Phe_trans"/>
    <property type="match status" value="1"/>
</dbReference>